<proteinExistence type="predicted"/>
<dbReference type="NCBIfam" id="TIGR00266">
    <property type="entry name" value="TIGR00266 family protein"/>
    <property type="match status" value="1"/>
</dbReference>
<dbReference type="InterPro" id="IPR016031">
    <property type="entry name" value="Trp_RNA-bd_attenuator-like_dom"/>
</dbReference>
<dbReference type="AlphaFoldDB" id="A0A1X9NG90"/>
<feature type="domain" description="GYF" evidence="1">
    <location>
        <begin position="12"/>
        <end position="56"/>
    </location>
</feature>
<keyword evidence="3" id="KW-1185">Reference proteome</keyword>
<dbReference type="SUPFAM" id="SSF51219">
    <property type="entry name" value="TRAP-like"/>
    <property type="match status" value="1"/>
</dbReference>
<dbReference type="PANTHER" id="PTHR43657:SF1">
    <property type="entry name" value="ALTERED INHERITANCE OF MITOCHONDRIA PROTEIN 24, MITOCHONDRIAL"/>
    <property type="match status" value="1"/>
</dbReference>
<gene>
    <name evidence="2" type="ORF">BST96_07455</name>
</gene>
<dbReference type="OrthoDB" id="9779518at2"/>
<organism evidence="2 3">
    <name type="scientific">Oceanicoccus sagamiensis</name>
    <dbReference type="NCBI Taxonomy" id="716816"/>
    <lineage>
        <taxon>Bacteria</taxon>
        <taxon>Pseudomonadati</taxon>
        <taxon>Pseudomonadota</taxon>
        <taxon>Gammaproteobacteria</taxon>
        <taxon>Cellvibrionales</taxon>
        <taxon>Spongiibacteraceae</taxon>
        <taxon>Oceanicoccus</taxon>
    </lineage>
</organism>
<name>A0A1X9NG90_9GAMM</name>
<dbReference type="Pfam" id="PF01987">
    <property type="entry name" value="AIM24"/>
    <property type="match status" value="1"/>
</dbReference>
<dbReference type="Proteomes" id="UP000193450">
    <property type="component" value="Chromosome"/>
</dbReference>
<dbReference type="EMBL" id="CP019343">
    <property type="protein sequence ID" value="ARN73967.1"/>
    <property type="molecule type" value="Genomic_DNA"/>
</dbReference>
<accession>A0A1X9NG90</accession>
<evidence type="ECO:0000259" key="1">
    <source>
        <dbReference type="Pfam" id="PF14237"/>
    </source>
</evidence>
<dbReference type="KEGG" id="osg:BST96_07455"/>
<dbReference type="InterPro" id="IPR002838">
    <property type="entry name" value="AIM24"/>
</dbReference>
<dbReference type="InterPro" id="IPR036983">
    <property type="entry name" value="AIM24_sf"/>
</dbReference>
<dbReference type="PANTHER" id="PTHR43657">
    <property type="entry name" value="TRYPTOPHAN RNA-BINDING ATTENUATOR PROTEIN-LIKE PROTEIN"/>
    <property type="match status" value="1"/>
</dbReference>
<dbReference type="Gene3D" id="3.60.160.10">
    <property type="entry name" value="Mitochondrial biogenesis AIM24"/>
    <property type="match status" value="1"/>
</dbReference>
<sequence length="347" mass="37082">MELSQDDNGKVWYLDVSGKPQGPFSEPQIRLGIKQGKVKPDMLLFGPGMGKWDPVSWHPLFAEACGIKKPQRIPKATFHQQALVHDIDFAIYGDDMQYVEIELDPGEATIAEAGAMMYMDNPITMETIFGEGTQSGVVDHLLGAGKRLLTGENLFMTAFSNSGVAKHRVAFAAPYPGKIIPINLAELGGEIICQKEGFLCAAKGVSIDIVFQKRIGVGLFGGEGFIMQSLKGDGLAFVHAGGSIHNIELTAGQSIKVDTGCLVALEKTVHYDVEFVGGVKSALFGGEGFFFANLTGPGNIWLQSMPFSRLAGKLHSAMPKQLGGGAQVGEGSLIDSLGVVGDLLNRR</sequence>
<reference evidence="2 3" key="1">
    <citation type="submission" date="2016-11" db="EMBL/GenBank/DDBJ databases">
        <title>Trade-off between light-utilization and light-protection in marine flavobacteria.</title>
        <authorList>
            <person name="Kumagai Y."/>
        </authorList>
    </citation>
    <scope>NUCLEOTIDE SEQUENCE [LARGE SCALE GENOMIC DNA]</scope>
    <source>
        <strain evidence="2 3">NBRC 107125</strain>
    </source>
</reference>
<dbReference type="RefSeq" id="WP_085758095.1">
    <property type="nucleotide sequence ID" value="NZ_CP019343.1"/>
</dbReference>
<evidence type="ECO:0000313" key="3">
    <source>
        <dbReference type="Proteomes" id="UP000193450"/>
    </source>
</evidence>
<evidence type="ECO:0000313" key="2">
    <source>
        <dbReference type="EMBL" id="ARN73967.1"/>
    </source>
</evidence>
<protein>
    <submittedName>
        <fullName evidence="2">TIGR00266 family protein</fullName>
    </submittedName>
</protein>
<dbReference type="InterPro" id="IPR025640">
    <property type="entry name" value="GYF_2"/>
</dbReference>
<dbReference type="Pfam" id="PF14237">
    <property type="entry name" value="GYF_2"/>
    <property type="match status" value="1"/>
</dbReference>